<accession>A0A6A6FP09</accession>
<feature type="region of interest" description="Disordered" evidence="1">
    <location>
        <begin position="1"/>
        <end position="22"/>
    </location>
</feature>
<feature type="non-terminal residue" evidence="3">
    <location>
        <position position="266"/>
    </location>
</feature>
<dbReference type="PANTHER" id="PTHR42085:SF8">
    <property type="entry name" value="F-BOX DOMAIN-CONTAINING PROTEIN"/>
    <property type="match status" value="1"/>
</dbReference>
<protein>
    <recommendedName>
        <fullName evidence="2">DUF7730 domain-containing protein</fullName>
    </recommendedName>
</protein>
<evidence type="ECO:0000256" key="1">
    <source>
        <dbReference type="SAM" id="MobiDB-lite"/>
    </source>
</evidence>
<dbReference type="EMBL" id="ML992666">
    <property type="protein sequence ID" value="KAF2215187.1"/>
    <property type="molecule type" value="Genomic_DNA"/>
</dbReference>
<gene>
    <name evidence="3" type="ORF">CERZMDRAFT_10470</name>
</gene>
<sequence length="266" mass="30180">SAASATAPRSSKRKRSQVSYVEEDNFDEEDDVEAANISLAEAREKKKTKPFRFLALSAELRNRIYEYALTEPNGLTLVARTKRYRRCVVRGPIDVAETERHYGKKYRYRYHDWARASQEDSHDEESGEDSAERSLVPNLLAVNKQIHEEATSYLYKQEMILEDTNALHIFLASIGPLNRKLLTEVTLRGWGLPGKGTMKGYNFAALTMLQGCIKLQRLLFECSLDGYRDPVGLARQIYRDGVFFLEAIGDAQGSYDAAVDVVRLGE</sequence>
<keyword evidence="4" id="KW-1185">Reference proteome</keyword>
<name>A0A6A6FP09_9PEZI</name>
<dbReference type="OrthoDB" id="5397846at2759"/>
<evidence type="ECO:0000313" key="4">
    <source>
        <dbReference type="Proteomes" id="UP000799539"/>
    </source>
</evidence>
<dbReference type="InterPro" id="IPR056632">
    <property type="entry name" value="DUF7730"/>
</dbReference>
<dbReference type="AlphaFoldDB" id="A0A6A6FP09"/>
<feature type="non-terminal residue" evidence="3">
    <location>
        <position position="1"/>
    </location>
</feature>
<reference evidence="3" key="1">
    <citation type="journal article" date="2020" name="Stud. Mycol.">
        <title>101 Dothideomycetes genomes: a test case for predicting lifestyles and emergence of pathogens.</title>
        <authorList>
            <person name="Haridas S."/>
            <person name="Albert R."/>
            <person name="Binder M."/>
            <person name="Bloem J."/>
            <person name="Labutti K."/>
            <person name="Salamov A."/>
            <person name="Andreopoulos B."/>
            <person name="Baker S."/>
            <person name="Barry K."/>
            <person name="Bills G."/>
            <person name="Bluhm B."/>
            <person name="Cannon C."/>
            <person name="Castanera R."/>
            <person name="Culley D."/>
            <person name="Daum C."/>
            <person name="Ezra D."/>
            <person name="Gonzalez J."/>
            <person name="Henrissat B."/>
            <person name="Kuo A."/>
            <person name="Liang C."/>
            <person name="Lipzen A."/>
            <person name="Lutzoni F."/>
            <person name="Magnuson J."/>
            <person name="Mondo S."/>
            <person name="Nolan M."/>
            <person name="Ohm R."/>
            <person name="Pangilinan J."/>
            <person name="Park H.-J."/>
            <person name="Ramirez L."/>
            <person name="Alfaro M."/>
            <person name="Sun H."/>
            <person name="Tritt A."/>
            <person name="Yoshinaga Y."/>
            <person name="Zwiers L.-H."/>
            <person name="Turgeon B."/>
            <person name="Goodwin S."/>
            <person name="Spatafora J."/>
            <person name="Crous P."/>
            <person name="Grigoriev I."/>
        </authorList>
    </citation>
    <scope>NUCLEOTIDE SEQUENCE</scope>
    <source>
        <strain evidence="3">SCOH1-5</strain>
    </source>
</reference>
<evidence type="ECO:0000259" key="2">
    <source>
        <dbReference type="Pfam" id="PF24864"/>
    </source>
</evidence>
<proteinExistence type="predicted"/>
<organism evidence="3 4">
    <name type="scientific">Cercospora zeae-maydis SCOH1-5</name>
    <dbReference type="NCBI Taxonomy" id="717836"/>
    <lineage>
        <taxon>Eukaryota</taxon>
        <taxon>Fungi</taxon>
        <taxon>Dikarya</taxon>
        <taxon>Ascomycota</taxon>
        <taxon>Pezizomycotina</taxon>
        <taxon>Dothideomycetes</taxon>
        <taxon>Dothideomycetidae</taxon>
        <taxon>Mycosphaerellales</taxon>
        <taxon>Mycosphaerellaceae</taxon>
        <taxon>Cercospora</taxon>
    </lineage>
</organism>
<dbReference type="InterPro" id="IPR038883">
    <property type="entry name" value="AN11006-like"/>
</dbReference>
<dbReference type="PANTHER" id="PTHR42085">
    <property type="entry name" value="F-BOX DOMAIN-CONTAINING PROTEIN"/>
    <property type="match status" value="1"/>
</dbReference>
<dbReference type="Pfam" id="PF24864">
    <property type="entry name" value="DUF7730"/>
    <property type="match status" value="1"/>
</dbReference>
<evidence type="ECO:0000313" key="3">
    <source>
        <dbReference type="EMBL" id="KAF2215187.1"/>
    </source>
</evidence>
<dbReference type="Proteomes" id="UP000799539">
    <property type="component" value="Unassembled WGS sequence"/>
</dbReference>
<feature type="domain" description="DUF7730" evidence="2">
    <location>
        <begin position="53"/>
        <end position="188"/>
    </location>
</feature>